<evidence type="ECO:0000313" key="3">
    <source>
        <dbReference type="Proteomes" id="UP000285430"/>
    </source>
</evidence>
<organism evidence="2 3">
    <name type="scientific">Aphanomyces astaci</name>
    <name type="common">Crayfish plague agent</name>
    <dbReference type="NCBI Taxonomy" id="112090"/>
    <lineage>
        <taxon>Eukaryota</taxon>
        <taxon>Sar</taxon>
        <taxon>Stramenopiles</taxon>
        <taxon>Oomycota</taxon>
        <taxon>Saprolegniomycetes</taxon>
        <taxon>Saprolegniales</taxon>
        <taxon>Verrucalvaceae</taxon>
        <taxon>Aphanomyces</taxon>
    </lineage>
</organism>
<dbReference type="EMBL" id="QUTG01002575">
    <property type="protein sequence ID" value="RHY95685.1"/>
    <property type="molecule type" value="Genomic_DNA"/>
</dbReference>
<protein>
    <submittedName>
        <fullName evidence="2">Uncharacterized protein</fullName>
    </submittedName>
</protein>
<evidence type="ECO:0000313" key="2">
    <source>
        <dbReference type="EMBL" id="RHZ21817.1"/>
    </source>
</evidence>
<dbReference type="Proteomes" id="UP000285712">
    <property type="component" value="Unassembled WGS sequence"/>
</dbReference>
<dbReference type="Proteomes" id="UP000285430">
    <property type="component" value="Unassembled WGS sequence"/>
</dbReference>
<evidence type="ECO:0000313" key="4">
    <source>
        <dbReference type="Proteomes" id="UP000285712"/>
    </source>
</evidence>
<reference evidence="3 4" key="1">
    <citation type="submission" date="2018-08" db="EMBL/GenBank/DDBJ databases">
        <title>Aphanomyces genome sequencing and annotation.</title>
        <authorList>
            <person name="Minardi D."/>
            <person name="Oidtmann B."/>
            <person name="Van Der Giezen M."/>
            <person name="Studholme D.J."/>
        </authorList>
    </citation>
    <scope>NUCLEOTIDE SEQUENCE [LARGE SCALE GENOMIC DNA]</scope>
    <source>
        <strain evidence="2 3">Da</strain>
        <strain evidence="1 4">Sv</strain>
    </source>
</reference>
<name>A0A3R7BSB9_APHAT</name>
<dbReference type="AlphaFoldDB" id="A0A3R7BSB9"/>
<accession>A0A3R7BSB9</accession>
<dbReference type="EMBL" id="QUTH01003094">
    <property type="protein sequence ID" value="RHZ21817.1"/>
    <property type="molecule type" value="Genomic_DNA"/>
</dbReference>
<sequence length="173" mass="19485">MVLNVTSMLERLNVQSVSDQLYLEDSLDVFGTVTDETNDSVAYRNPVIDKALENSGTEGYRMLTNFTPAKFEAIWGIVETPLTDALFMTLVILKNYQTWDKDAVDFDVKAPTLEKMIMRIVDVVSPALYEALVPMPSMQALVDRGAQFSNYAKYATDVKFQPSHRPTGRFGEK</sequence>
<proteinExistence type="predicted"/>
<evidence type="ECO:0000313" key="1">
    <source>
        <dbReference type="EMBL" id="RHY95685.1"/>
    </source>
</evidence>
<gene>
    <name evidence="1" type="ORF">DYB35_010812</name>
    <name evidence="2" type="ORF">DYB37_001588</name>
</gene>
<comment type="caution">
    <text evidence="2">The sequence shown here is derived from an EMBL/GenBank/DDBJ whole genome shotgun (WGS) entry which is preliminary data.</text>
</comment>